<name>A0A420ZC63_UNCK3</name>
<dbReference type="AlphaFoldDB" id="A0A420ZC63"/>
<protein>
    <submittedName>
        <fullName evidence="1">Uncharacterized protein</fullName>
    </submittedName>
</protein>
<dbReference type="Proteomes" id="UP000281261">
    <property type="component" value="Unassembled WGS sequence"/>
</dbReference>
<comment type="caution">
    <text evidence="1">The sequence shown here is derived from an EMBL/GenBank/DDBJ whole genome shotgun (WGS) entry which is preliminary data.</text>
</comment>
<evidence type="ECO:0000313" key="1">
    <source>
        <dbReference type="EMBL" id="RLC36898.1"/>
    </source>
</evidence>
<feature type="non-terminal residue" evidence="1">
    <location>
        <position position="174"/>
    </location>
</feature>
<sequence>MKQTFKFINKIYIIMLGSKCLEINILKPTRHKQTLLFECYNTFFEMVMQILNIKKNNTNISRKEIQNLIYKTFRKEYNIASQLIIEAKTYAWNIRKQRIPKKITVRFDKRLFSIKTTRRNNPVLSLRLNHERIAIPIRQDGAYKRLLEHIQDGWEITSITMTKDFRFYATIKKE</sequence>
<gene>
    <name evidence="1" type="ORF">DRH29_03565</name>
</gene>
<dbReference type="EMBL" id="QMNG01000022">
    <property type="protein sequence ID" value="RLC36898.1"/>
    <property type="molecule type" value="Genomic_DNA"/>
</dbReference>
<organism evidence="1 2">
    <name type="scientific">candidate division Kazan bacterium</name>
    <dbReference type="NCBI Taxonomy" id="2202143"/>
    <lineage>
        <taxon>Bacteria</taxon>
        <taxon>Bacteria division Kazan-3B-28</taxon>
    </lineage>
</organism>
<reference evidence="1 2" key="1">
    <citation type="submission" date="2018-06" db="EMBL/GenBank/DDBJ databases">
        <title>Extensive metabolic versatility and redundancy in microbially diverse, dynamic hydrothermal sediments.</title>
        <authorList>
            <person name="Dombrowski N."/>
            <person name="Teske A."/>
            <person name="Baker B.J."/>
        </authorList>
    </citation>
    <scope>NUCLEOTIDE SEQUENCE [LARGE SCALE GENOMIC DNA]</scope>
    <source>
        <strain evidence="1">B79_G16</strain>
    </source>
</reference>
<evidence type="ECO:0000313" key="2">
    <source>
        <dbReference type="Proteomes" id="UP000281261"/>
    </source>
</evidence>
<proteinExistence type="predicted"/>
<accession>A0A420ZC63</accession>